<evidence type="ECO:0000256" key="6">
    <source>
        <dbReference type="SAM" id="Phobius"/>
    </source>
</evidence>
<feature type="transmembrane region" description="Helical" evidence="6">
    <location>
        <begin position="240"/>
        <end position="264"/>
    </location>
</feature>
<dbReference type="RefSeq" id="WP_367952800.1">
    <property type="nucleotide sequence ID" value="NZ_JBDPGJ010000001.1"/>
</dbReference>
<dbReference type="Pfam" id="PF03706">
    <property type="entry name" value="LPG_synthase_TM"/>
    <property type="match status" value="1"/>
</dbReference>
<evidence type="ECO:0000313" key="7">
    <source>
        <dbReference type="EMBL" id="MEX0404940.1"/>
    </source>
</evidence>
<dbReference type="InterPro" id="IPR022791">
    <property type="entry name" value="L-PG_synthase/AglD"/>
</dbReference>
<organism evidence="7 8">
    <name type="scientific">Aquibium pacificus</name>
    <dbReference type="NCBI Taxonomy" id="3153579"/>
    <lineage>
        <taxon>Bacteria</taxon>
        <taxon>Pseudomonadati</taxon>
        <taxon>Pseudomonadota</taxon>
        <taxon>Alphaproteobacteria</taxon>
        <taxon>Hyphomicrobiales</taxon>
        <taxon>Phyllobacteriaceae</taxon>
        <taxon>Aquibium</taxon>
    </lineage>
</organism>
<evidence type="ECO:0000313" key="8">
    <source>
        <dbReference type="Proteomes" id="UP001556692"/>
    </source>
</evidence>
<evidence type="ECO:0000256" key="4">
    <source>
        <dbReference type="ARBA" id="ARBA00022989"/>
    </source>
</evidence>
<evidence type="ECO:0000256" key="5">
    <source>
        <dbReference type="ARBA" id="ARBA00023136"/>
    </source>
</evidence>
<keyword evidence="2" id="KW-1003">Cell membrane</keyword>
<dbReference type="Proteomes" id="UP001556692">
    <property type="component" value="Unassembled WGS sequence"/>
</dbReference>
<keyword evidence="8" id="KW-1185">Reference proteome</keyword>
<sequence>MIVAAAIFVVGLVLAIRDFPRSISDLRLTPLLLSLLVGVPATMLLLAADFVLQARFAGAKVSFRRALEITLVGNAANMLPLPAGAAVRLAAMKGYGGTFRKGAYSVAAFSALLLGIGLLYSGTWLSFGFDPWSGMVLIGAGSATLVAGCVLFFLFAAEKSARLLAIGLLIKVLQVLVSAVRIQWCFEAIGVPATHGQSAVFVVASMIGTLIWIVPGGIGIREVISAALAPMVGLAPSDGFLSATISRVLMLIAGVPIALVIVWLEARQERRAKLAGKFSITESVKGPMG</sequence>
<feature type="transmembrane region" description="Helical" evidence="6">
    <location>
        <begin position="163"/>
        <end position="186"/>
    </location>
</feature>
<gene>
    <name evidence="7" type="ORF">ABGN05_04600</name>
</gene>
<protein>
    <submittedName>
        <fullName evidence="7">Lysylphosphatidylglycerol synthase domain-containing protein</fullName>
    </submittedName>
</protein>
<name>A0ABV3SDV7_9HYPH</name>
<dbReference type="EMBL" id="JBDPGJ010000001">
    <property type="protein sequence ID" value="MEX0404940.1"/>
    <property type="molecule type" value="Genomic_DNA"/>
</dbReference>
<keyword evidence="3 6" id="KW-0812">Transmembrane</keyword>
<proteinExistence type="predicted"/>
<comment type="subcellular location">
    <subcellularLocation>
        <location evidence="1">Cell membrane</location>
        <topology evidence="1">Multi-pass membrane protein</topology>
    </subcellularLocation>
</comment>
<feature type="transmembrane region" description="Helical" evidence="6">
    <location>
        <begin position="103"/>
        <end position="122"/>
    </location>
</feature>
<feature type="transmembrane region" description="Helical" evidence="6">
    <location>
        <begin position="71"/>
        <end position="91"/>
    </location>
</feature>
<feature type="transmembrane region" description="Helical" evidence="6">
    <location>
        <begin position="31"/>
        <end position="51"/>
    </location>
</feature>
<keyword evidence="5 6" id="KW-0472">Membrane</keyword>
<evidence type="ECO:0000256" key="3">
    <source>
        <dbReference type="ARBA" id="ARBA00022692"/>
    </source>
</evidence>
<evidence type="ECO:0000256" key="1">
    <source>
        <dbReference type="ARBA" id="ARBA00004651"/>
    </source>
</evidence>
<accession>A0ABV3SDV7</accession>
<feature type="transmembrane region" description="Helical" evidence="6">
    <location>
        <begin position="198"/>
        <end position="220"/>
    </location>
</feature>
<reference evidence="7 8" key="1">
    <citation type="submission" date="2024-05" db="EMBL/GenBank/DDBJ databases">
        <authorList>
            <person name="Jiang F."/>
        </authorList>
    </citation>
    <scope>NUCLEOTIDE SEQUENCE [LARGE SCALE GENOMIC DNA]</scope>
    <source>
        <strain evidence="7 8">LZ166</strain>
    </source>
</reference>
<feature type="transmembrane region" description="Helical" evidence="6">
    <location>
        <begin position="134"/>
        <end position="157"/>
    </location>
</feature>
<comment type="caution">
    <text evidence="7">The sequence shown here is derived from an EMBL/GenBank/DDBJ whole genome shotgun (WGS) entry which is preliminary data.</text>
</comment>
<keyword evidence="4 6" id="KW-1133">Transmembrane helix</keyword>
<evidence type="ECO:0000256" key="2">
    <source>
        <dbReference type="ARBA" id="ARBA00022475"/>
    </source>
</evidence>